<dbReference type="InterPro" id="IPR049053">
    <property type="entry name" value="AFCA-like_C"/>
</dbReference>
<dbReference type="InterPro" id="IPR016518">
    <property type="entry name" value="Alpha-L-fucosidase"/>
</dbReference>
<dbReference type="PIRSF" id="PIRSF007663">
    <property type="entry name" value="UCP007663"/>
    <property type="match status" value="1"/>
</dbReference>
<evidence type="ECO:0000313" key="4">
    <source>
        <dbReference type="EMBL" id="SOY30664.1"/>
    </source>
</evidence>
<reference evidence="4 5" key="1">
    <citation type="submission" date="2018-01" db="EMBL/GenBank/DDBJ databases">
        <authorList>
            <person name="Gaut B.S."/>
            <person name="Morton B.R."/>
            <person name="Clegg M.T."/>
            <person name="Duvall M.R."/>
        </authorList>
    </citation>
    <scope>NUCLEOTIDE SEQUENCE [LARGE SCALE GENOMIC DNA]</scope>
    <source>
        <strain evidence="4">GP69</strain>
    </source>
</reference>
<dbReference type="OrthoDB" id="9802600at2"/>
<dbReference type="Proteomes" id="UP000236311">
    <property type="component" value="Unassembled WGS sequence"/>
</dbReference>
<dbReference type="PANTHER" id="PTHR31084:SF0">
    <property type="entry name" value="ALPHA-L-FUCOSIDASE 2"/>
    <property type="match status" value="1"/>
</dbReference>
<gene>
    <name evidence="4" type="ORF">AMURIS_03395</name>
</gene>
<feature type="domain" description="Glycosyl hydrolase family 95 N-terminal" evidence="1">
    <location>
        <begin position="7"/>
        <end position="256"/>
    </location>
</feature>
<keyword evidence="5" id="KW-1185">Reference proteome</keyword>
<dbReference type="Pfam" id="PF22124">
    <property type="entry name" value="Glyco_hydro_95_cat"/>
    <property type="match status" value="1"/>
</dbReference>
<dbReference type="InterPro" id="IPR027414">
    <property type="entry name" value="GH95_N_dom"/>
</dbReference>
<dbReference type="Pfam" id="PF14498">
    <property type="entry name" value="Glyco_hyd_65N_2"/>
    <property type="match status" value="1"/>
</dbReference>
<sequence>MHGNRELWYDRPAEYWEEALPLGNGRLGAMLDSGIGEECIFLNEDTLWSGYPKDTNLSDPYPHYVRARQLALEKKYKEAQREVEDHLLGEFTDSYLPVGSVRLQFPFREEAAEYTRRLLLSKAQVESSFVCAGTGYRKEAFISVPEQAFYMKLTADRQGKLNFCLHAESRLKSRCTAEGKQLILTGIAPSYDAPSYLEEETPIIYEEKEDRRGMRFCMIVSAEIRAGRISAEDETLRIQDADEAVIRICIRTSFNGYDRQPYVDGLEETGLCRADMAHALSVDYEEARARHRQEYCPLFKSMELSLEAESFPELPTDRRILAFYPEGRDVGLYELFFHYGRYLLISCSRPGTQPANLQGIWNAQVRPPWSSNYTVNINTQMNYWGAEICGLGAMHEPLFELIRELSVTGARTARNYYNAGGFVSHHNVDIWRLSTPVGRKGRGAAVYAFWPMSAGWLCRHLYEHYEYSLDKAFLEETAYPLIRGAAVFYRDVLVKDEEGYLIFAPSTSPENVYQQDGLHWAVTASTAMTMSIIREVFEECIRAAVILGKEDALTEELTDKLPHLKPLQIGRDGRILEWNEELDEVEIQHRHISHMYALYPGDQIDRARTPELEKAVRRSLEGRGDIGTGWSLSWKVNAWVRLRDGEHAIRLLKEQLRYVLPDGKEGNSDFFNYHDGGGVYPNLFDAHPPFQIDGNLGSLSGIAEMFLFSSPEEICLLPALPGAFGTGCVRGIHARGRVTADLEFRDGELVRAVLLTDTDQERTLIYGNQREKIHLEAGVPYEVKGRIS</sequence>
<evidence type="ECO:0000259" key="2">
    <source>
        <dbReference type="Pfam" id="PF21307"/>
    </source>
</evidence>
<dbReference type="InterPro" id="IPR012341">
    <property type="entry name" value="6hp_glycosidase-like_sf"/>
</dbReference>
<organism evidence="4 5">
    <name type="scientific">Acetatifactor muris</name>
    <dbReference type="NCBI Taxonomy" id="879566"/>
    <lineage>
        <taxon>Bacteria</taxon>
        <taxon>Bacillati</taxon>
        <taxon>Bacillota</taxon>
        <taxon>Clostridia</taxon>
        <taxon>Lachnospirales</taxon>
        <taxon>Lachnospiraceae</taxon>
        <taxon>Acetatifactor</taxon>
    </lineage>
</organism>
<name>A0A2K4ZJK6_9FIRM</name>
<dbReference type="InterPro" id="IPR008928">
    <property type="entry name" value="6-hairpin_glycosidase_sf"/>
</dbReference>
<feature type="domain" description="Glycosyl hydrolase family 95 catalytic" evidence="3">
    <location>
        <begin position="284"/>
        <end position="705"/>
    </location>
</feature>
<accession>A0A2K4ZJK6</accession>
<evidence type="ECO:0000313" key="5">
    <source>
        <dbReference type="Proteomes" id="UP000236311"/>
    </source>
</evidence>
<dbReference type="PANTHER" id="PTHR31084">
    <property type="entry name" value="ALPHA-L-FUCOSIDASE 2"/>
    <property type="match status" value="1"/>
</dbReference>
<evidence type="ECO:0000259" key="1">
    <source>
        <dbReference type="Pfam" id="PF14498"/>
    </source>
</evidence>
<proteinExistence type="predicted"/>
<dbReference type="Pfam" id="PF21307">
    <property type="entry name" value="Glyco_hydro_95_C"/>
    <property type="match status" value="1"/>
</dbReference>
<dbReference type="GO" id="GO:0005975">
    <property type="term" value="P:carbohydrate metabolic process"/>
    <property type="evidence" value="ECO:0007669"/>
    <property type="project" value="InterPro"/>
</dbReference>
<dbReference type="AlphaFoldDB" id="A0A2K4ZJK6"/>
<evidence type="ECO:0000259" key="3">
    <source>
        <dbReference type="Pfam" id="PF22124"/>
    </source>
</evidence>
<dbReference type="RefSeq" id="WP_103240681.1">
    <property type="nucleotide sequence ID" value="NZ_JANJZD010000018.1"/>
</dbReference>
<dbReference type="InterPro" id="IPR054363">
    <property type="entry name" value="GH95_cat"/>
</dbReference>
<feature type="domain" description="Alpha fucosidase A-like C-terminal" evidence="2">
    <location>
        <begin position="710"/>
        <end position="768"/>
    </location>
</feature>
<dbReference type="GO" id="GO:0004560">
    <property type="term" value="F:alpha-L-fucosidase activity"/>
    <property type="evidence" value="ECO:0007669"/>
    <property type="project" value="InterPro"/>
</dbReference>
<protein>
    <submittedName>
        <fullName evidence="4">Uncharacterized protein</fullName>
    </submittedName>
</protein>
<dbReference type="Gene3D" id="1.50.10.10">
    <property type="match status" value="1"/>
</dbReference>
<dbReference type="EMBL" id="OFSM01000018">
    <property type="protein sequence ID" value="SOY30664.1"/>
    <property type="molecule type" value="Genomic_DNA"/>
</dbReference>
<dbReference type="SUPFAM" id="SSF48208">
    <property type="entry name" value="Six-hairpin glycosidases"/>
    <property type="match status" value="1"/>
</dbReference>